<organism evidence="5 6">
    <name type="scientific">Rhodopirellula maiorica SM1</name>
    <dbReference type="NCBI Taxonomy" id="1265738"/>
    <lineage>
        <taxon>Bacteria</taxon>
        <taxon>Pseudomonadati</taxon>
        <taxon>Planctomycetota</taxon>
        <taxon>Planctomycetia</taxon>
        <taxon>Pirellulales</taxon>
        <taxon>Pirellulaceae</taxon>
        <taxon>Novipirellula</taxon>
    </lineage>
</organism>
<dbReference type="InterPro" id="IPR018211">
    <property type="entry name" value="ADH_Fe_CS"/>
</dbReference>
<comment type="similarity">
    <text evidence="1">Belongs to the iron-containing alcohol dehydrogenase family.</text>
</comment>
<gene>
    <name evidence="5" type="ORF">RMSM_00991</name>
</gene>
<dbReference type="FunFam" id="3.40.50.1970:FF:000003">
    <property type="entry name" value="Alcohol dehydrogenase, iron-containing"/>
    <property type="match status" value="1"/>
</dbReference>
<feature type="domain" description="Fe-containing alcohol dehydrogenase-like C-terminal" evidence="4">
    <location>
        <begin position="187"/>
        <end position="384"/>
    </location>
</feature>
<evidence type="ECO:0000313" key="5">
    <source>
        <dbReference type="EMBL" id="EMI22074.1"/>
    </source>
</evidence>
<dbReference type="Pfam" id="PF25137">
    <property type="entry name" value="ADH_Fe_C"/>
    <property type="match status" value="1"/>
</dbReference>
<accession>M5S7A9</accession>
<dbReference type="InterPro" id="IPR001670">
    <property type="entry name" value="ADH_Fe/GldA"/>
</dbReference>
<dbReference type="PANTHER" id="PTHR11496:SF103">
    <property type="entry name" value="DEHYDROGENASE, PUTATIVE-RELATED"/>
    <property type="match status" value="1"/>
</dbReference>
<dbReference type="GO" id="GO:0017000">
    <property type="term" value="P:antibiotic biosynthetic process"/>
    <property type="evidence" value="ECO:0007669"/>
    <property type="project" value="InterPro"/>
</dbReference>
<evidence type="ECO:0000259" key="3">
    <source>
        <dbReference type="Pfam" id="PF00465"/>
    </source>
</evidence>
<keyword evidence="6" id="KW-1185">Reference proteome</keyword>
<dbReference type="Pfam" id="PF00465">
    <property type="entry name" value="Fe-ADH"/>
    <property type="match status" value="1"/>
</dbReference>
<sequence length="389" mass="40907">MSEALQKASLSSVTLAPAALSEITSILSKHAVKRVFLVVDPVASAASGADTVLADALNHCEVTPFSKFQLNPKLEDVQRGIALFRDNDPEMVIALGGGTAIDLAKMIGTLAVQSNDARAIVLGHNQIQCDGPPLVAVPTTAGTGSEATHFAVVYVDGDKYSLADPTLLPDYALVDPLLTHSLPARITAATGLDAFCQAIESLWAVGATEESCEYATQAALLSIGHLVSSVQNPTPESRMAMCQASHLAGKAIDISKTTASHALSYPLTSLHGLPHGIAVALTLAPMLGFNSEVTAPDCVDPRGVDYVRRRISTIVDLLGATDVPSACKKIRSILSDTGCPASLVEAGITHPSQWEQIIRGVNAERMSNNPRRTTSDSLLRLLSESNDDQ</sequence>
<dbReference type="GO" id="GO:0004022">
    <property type="term" value="F:alcohol dehydrogenase (NAD+) activity"/>
    <property type="evidence" value="ECO:0007669"/>
    <property type="project" value="TreeGrafter"/>
</dbReference>
<evidence type="ECO:0000313" key="6">
    <source>
        <dbReference type="Proteomes" id="UP000011991"/>
    </source>
</evidence>
<dbReference type="SUPFAM" id="SSF56796">
    <property type="entry name" value="Dehydroquinate synthase-like"/>
    <property type="match status" value="1"/>
</dbReference>
<dbReference type="PANTHER" id="PTHR11496">
    <property type="entry name" value="ALCOHOL DEHYDROGENASE"/>
    <property type="match status" value="1"/>
</dbReference>
<comment type="caution">
    <text evidence="5">The sequence shown here is derived from an EMBL/GenBank/DDBJ whole genome shotgun (WGS) entry which is preliminary data.</text>
</comment>
<dbReference type="Gene3D" id="1.20.1090.10">
    <property type="entry name" value="Dehydroquinate synthase-like - alpha domain"/>
    <property type="match status" value="1"/>
</dbReference>
<reference evidence="5 6" key="1">
    <citation type="journal article" date="2013" name="Mar. Genomics">
        <title>Expression of sulfatases in Rhodopirellula baltica and the diversity of sulfatases in the genus Rhodopirellula.</title>
        <authorList>
            <person name="Wegner C.E."/>
            <person name="Richter-Heitmann T."/>
            <person name="Klindworth A."/>
            <person name="Klockow C."/>
            <person name="Richter M."/>
            <person name="Achstetter T."/>
            <person name="Glockner F.O."/>
            <person name="Harder J."/>
        </authorList>
    </citation>
    <scope>NUCLEOTIDE SEQUENCE [LARGE SCALE GENOMIC DNA]</scope>
    <source>
        <strain evidence="5 6">SM1</strain>
    </source>
</reference>
<proteinExistence type="inferred from homology"/>
<feature type="domain" description="Alcohol dehydrogenase iron-type/glycerol dehydrogenase GldA" evidence="3">
    <location>
        <begin position="16"/>
        <end position="176"/>
    </location>
</feature>
<dbReference type="InterPro" id="IPR056798">
    <property type="entry name" value="ADH_Fe_C"/>
</dbReference>
<dbReference type="Gene3D" id="3.40.50.1970">
    <property type="match status" value="1"/>
</dbReference>
<dbReference type="InterPro" id="IPR039697">
    <property type="entry name" value="Alcohol_dehydrogenase_Fe"/>
</dbReference>
<dbReference type="InterPro" id="IPR035873">
    <property type="entry name" value="PhpC"/>
</dbReference>
<dbReference type="PROSITE" id="PS00913">
    <property type="entry name" value="ADH_IRON_1"/>
    <property type="match status" value="1"/>
</dbReference>
<evidence type="ECO:0000259" key="4">
    <source>
        <dbReference type="Pfam" id="PF25137"/>
    </source>
</evidence>
<keyword evidence="2" id="KW-0560">Oxidoreductase</keyword>
<protein>
    <submittedName>
        <fullName evidence="5">Bifunctional acetaldehyde-CoA/alcohol dehydrogenase</fullName>
    </submittedName>
</protein>
<dbReference type="Proteomes" id="UP000011991">
    <property type="component" value="Unassembled WGS sequence"/>
</dbReference>
<evidence type="ECO:0000256" key="2">
    <source>
        <dbReference type="ARBA" id="ARBA00023002"/>
    </source>
</evidence>
<dbReference type="CDD" id="cd08182">
    <property type="entry name" value="HEPD"/>
    <property type="match status" value="1"/>
</dbReference>
<evidence type="ECO:0000256" key="1">
    <source>
        <dbReference type="ARBA" id="ARBA00007358"/>
    </source>
</evidence>
<dbReference type="GO" id="GO:0046872">
    <property type="term" value="F:metal ion binding"/>
    <property type="evidence" value="ECO:0007669"/>
    <property type="project" value="InterPro"/>
</dbReference>
<dbReference type="AlphaFoldDB" id="M5S7A9"/>
<dbReference type="PATRIC" id="fig|1265738.3.peg.984"/>
<dbReference type="OrthoDB" id="9804734at2"/>
<dbReference type="EMBL" id="ANOG01000151">
    <property type="protein sequence ID" value="EMI22074.1"/>
    <property type="molecule type" value="Genomic_DNA"/>
</dbReference>
<dbReference type="RefSeq" id="WP_008692238.1">
    <property type="nucleotide sequence ID" value="NZ_ANOG01000151.1"/>
</dbReference>
<name>M5S7A9_9BACT</name>